<name>A0A849L0R0_9RHOB</name>
<dbReference type="RefSeq" id="WP_171323170.1">
    <property type="nucleotide sequence ID" value="NZ_JABFBC010000001.1"/>
</dbReference>
<organism evidence="3 4">
    <name type="scientific">Halovulum dunhuangense</name>
    <dbReference type="NCBI Taxonomy" id="1505036"/>
    <lineage>
        <taxon>Bacteria</taxon>
        <taxon>Pseudomonadati</taxon>
        <taxon>Pseudomonadota</taxon>
        <taxon>Alphaproteobacteria</taxon>
        <taxon>Rhodobacterales</taxon>
        <taxon>Paracoccaceae</taxon>
        <taxon>Halovulum</taxon>
    </lineage>
</organism>
<evidence type="ECO:0000256" key="1">
    <source>
        <dbReference type="ARBA" id="ARBA00023002"/>
    </source>
</evidence>
<dbReference type="GO" id="GO:0016491">
    <property type="term" value="F:oxidoreductase activity"/>
    <property type="evidence" value="ECO:0007669"/>
    <property type="project" value="UniProtKB-KW"/>
</dbReference>
<keyword evidence="1" id="KW-0560">Oxidoreductase</keyword>
<evidence type="ECO:0000313" key="3">
    <source>
        <dbReference type="EMBL" id="NNU79854.1"/>
    </source>
</evidence>
<dbReference type="PANTHER" id="PTHR13847">
    <property type="entry name" value="SARCOSINE DEHYDROGENASE-RELATED"/>
    <property type="match status" value="1"/>
</dbReference>
<dbReference type="GO" id="GO:0005737">
    <property type="term" value="C:cytoplasm"/>
    <property type="evidence" value="ECO:0007669"/>
    <property type="project" value="TreeGrafter"/>
</dbReference>
<dbReference type="SUPFAM" id="SSF51905">
    <property type="entry name" value="FAD/NAD(P)-binding domain"/>
    <property type="match status" value="1"/>
</dbReference>
<evidence type="ECO:0000259" key="2">
    <source>
        <dbReference type="Pfam" id="PF01266"/>
    </source>
</evidence>
<dbReference type="PANTHER" id="PTHR13847:SF281">
    <property type="entry name" value="FAD DEPENDENT OXIDOREDUCTASE DOMAIN-CONTAINING PROTEIN"/>
    <property type="match status" value="1"/>
</dbReference>
<comment type="caution">
    <text evidence="3">The sequence shown here is derived from an EMBL/GenBank/DDBJ whole genome shotgun (WGS) entry which is preliminary data.</text>
</comment>
<sequence length="436" mass="46667">MTDLLRENDPDGEHPASYYRATAAPLPDCPPLDGDRCADVCIIGAGYTGLSAALELAGQGLDVVLLEANRVGWGASGRNGGQLGSGQRLGQRRLERMAGERIARQLWDLAEEAKQTARDHIAAHGIACDLKPGVLHADLHAHEVRDSHADAEHLRKVYGYDQITPLDRGGIAAALGTDIYAGGALDMGAGHLHPLNYALGLARAAMGGGVTVHEKTRVRSVSDSAPHRVVTDRGTVTAGHVLFACNGYHGGVDRHGAARVMPINNFIIATEPLGEARARALIRDDVAVADSKFVVNYYRLSADHRLLFGGGETYGYRFPADIAGLVRPNMLKVYPQLQDVRIDHAWGGTLGITTSRMPYFGATGHTRLAAGGFSGHGVAMATLAGRLMGRYVLGAREGFETFARLQPRGFPGGDRARHPLLVLAMSWYALRDRLGI</sequence>
<dbReference type="Gene3D" id="3.30.9.10">
    <property type="entry name" value="D-Amino Acid Oxidase, subunit A, domain 2"/>
    <property type="match status" value="1"/>
</dbReference>
<dbReference type="EMBL" id="JABFBC010000001">
    <property type="protein sequence ID" value="NNU79854.1"/>
    <property type="molecule type" value="Genomic_DNA"/>
</dbReference>
<dbReference type="Pfam" id="PF01266">
    <property type="entry name" value="DAO"/>
    <property type="match status" value="1"/>
</dbReference>
<feature type="domain" description="FAD dependent oxidoreductase" evidence="2">
    <location>
        <begin position="39"/>
        <end position="388"/>
    </location>
</feature>
<accession>A0A849L0R0</accession>
<dbReference type="PRINTS" id="PR00420">
    <property type="entry name" value="RNGMNOXGNASE"/>
</dbReference>
<dbReference type="AlphaFoldDB" id="A0A849L0R0"/>
<reference evidence="3 4" key="1">
    <citation type="submission" date="2020-05" db="EMBL/GenBank/DDBJ databases">
        <title>Gimesia benthica sp. nov., a novel planctomycete isolated from a deep-sea water sample of the Northwest Indian Ocean.</title>
        <authorList>
            <person name="Wang J."/>
            <person name="Ruan C."/>
            <person name="Song L."/>
            <person name="Zhu Y."/>
            <person name="Li A."/>
            <person name="Zheng X."/>
            <person name="Wang L."/>
            <person name="Lu Z."/>
            <person name="Huang Y."/>
            <person name="Du W."/>
            <person name="Zhou Y."/>
            <person name="Huang L."/>
            <person name="Dai X."/>
        </authorList>
    </citation>
    <scope>NUCLEOTIDE SEQUENCE [LARGE SCALE GENOMIC DNA]</scope>
    <source>
        <strain evidence="3 4">YYQ-30</strain>
    </source>
</reference>
<dbReference type="Proteomes" id="UP000572377">
    <property type="component" value="Unassembled WGS sequence"/>
</dbReference>
<dbReference type="Gene3D" id="3.50.50.60">
    <property type="entry name" value="FAD/NAD(P)-binding domain"/>
    <property type="match status" value="1"/>
</dbReference>
<gene>
    <name evidence="3" type="ORF">HMH01_05300</name>
</gene>
<evidence type="ECO:0000313" key="4">
    <source>
        <dbReference type="Proteomes" id="UP000572377"/>
    </source>
</evidence>
<dbReference type="InterPro" id="IPR006076">
    <property type="entry name" value="FAD-dep_OxRdtase"/>
</dbReference>
<dbReference type="InterPro" id="IPR036188">
    <property type="entry name" value="FAD/NAD-bd_sf"/>
</dbReference>
<keyword evidence="4" id="KW-1185">Reference proteome</keyword>
<proteinExistence type="predicted"/>
<protein>
    <submittedName>
        <fullName evidence="3">FAD-binding oxidoreductase</fullName>
    </submittedName>
</protein>